<proteinExistence type="predicted"/>
<dbReference type="SUPFAM" id="SSF52833">
    <property type="entry name" value="Thioredoxin-like"/>
    <property type="match status" value="1"/>
</dbReference>
<dbReference type="EMBL" id="ABCS01000098">
    <property type="protein sequence ID" value="EDM75251.1"/>
    <property type="molecule type" value="Genomic_DNA"/>
</dbReference>
<evidence type="ECO:0000313" key="2">
    <source>
        <dbReference type="EMBL" id="EDM75251.1"/>
    </source>
</evidence>
<dbReference type="Gene3D" id="1.20.1050.10">
    <property type="match status" value="1"/>
</dbReference>
<organism evidence="2 3">
    <name type="scientific">Plesiocystis pacifica SIR-1</name>
    <dbReference type="NCBI Taxonomy" id="391625"/>
    <lineage>
        <taxon>Bacteria</taxon>
        <taxon>Pseudomonadati</taxon>
        <taxon>Myxococcota</taxon>
        <taxon>Polyangia</taxon>
        <taxon>Nannocystales</taxon>
        <taxon>Nannocystaceae</taxon>
        <taxon>Plesiocystis</taxon>
    </lineage>
</organism>
<evidence type="ECO:0000313" key="3">
    <source>
        <dbReference type="Proteomes" id="UP000005801"/>
    </source>
</evidence>
<dbReference type="Pfam" id="PF14497">
    <property type="entry name" value="GST_C_3"/>
    <property type="match status" value="1"/>
</dbReference>
<dbReference type="Gene3D" id="3.40.30.10">
    <property type="entry name" value="Glutaredoxin"/>
    <property type="match status" value="1"/>
</dbReference>
<name>A6GFV3_9BACT</name>
<dbReference type="Proteomes" id="UP000005801">
    <property type="component" value="Unassembled WGS sequence"/>
</dbReference>
<comment type="caution">
    <text evidence="2">The sequence shown here is derived from an EMBL/GenBank/DDBJ whole genome shotgun (WGS) entry which is preliminary data.</text>
</comment>
<accession>A6GFV3</accession>
<dbReference type="STRING" id="391625.PPSIR1_18065"/>
<dbReference type="PANTHER" id="PTHR44051:SF8">
    <property type="entry name" value="GLUTATHIONE S-TRANSFERASE GSTA"/>
    <property type="match status" value="1"/>
</dbReference>
<dbReference type="InterPro" id="IPR036282">
    <property type="entry name" value="Glutathione-S-Trfase_C_sf"/>
</dbReference>
<dbReference type="AlphaFoldDB" id="A6GFV3"/>
<sequence>MRIAAAEGGVELGLIENDPRTRVLEDGRSLLELNPLGTVSVLLLESGVVIRETVAALLWVQDHATAPVRREPGSAAYYRQLQWLCFLSTELHTKLFRVVFYPEATDAVKDNFRALTPARLELIEAALGTQAYLVDDAWSVADAYLTWILTLLGRAEVSIESSPALSEYQRRALQRPAVQRLLADDDRRIAARG</sequence>
<reference evidence="2 3" key="1">
    <citation type="submission" date="2007-06" db="EMBL/GenBank/DDBJ databases">
        <authorList>
            <person name="Shimkets L."/>
            <person name="Ferriera S."/>
            <person name="Johnson J."/>
            <person name="Kravitz S."/>
            <person name="Beeson K."/>
            <person name="Sutton G."/>
            <person name="Rogers Y.-H."/>
            <person name="Friedman R."/>
            <person name="Frazier M."/>
            <person name="Venter J.C."/>
        </authorList>
    </citation>
    <scope>NUCLEOTIDE SEQUENCE [LARGE SCALE GENOMIC DNA]</scope>
    <source>
        <strain evidence="2 3">SIR-1</strain>
    </source>
</reference>
<dbReference type="PROSITE" id="PS50405">
    <property type="entry name" value="GST_CTER"/>
    <property type="match status" value="1"/>
</dbReference>
<evidence type="ECO:0000259" key="1">
    <source>
        <dbReference type="PROSITE" id="PS50405"/>
    </source>
</evidence>
<gene>
    <name evidence="2" type="ORF">PPSIR1_18065</name>
</gene>
<keyword evidence="3" id="KW-1185">Reference proteome</keyword>
<dbReference type="SUPFAM" id="SSF47616">
    <property type="entry name" value="GST C-terminal domain-like"/>
    <property type="match status" value="1"/>
</dbReference>
<feature type="domain" description="GST C-terminal" evidence="1">
    <location>
        <begin position="73"/>
        <end position="193"/>
    </location>
</feature>
<dbReference type="InterPro" id="IPR010987">
    <property type="entry name" value="Glutathione-S-Trfase_C-like"/>
</dbReference>
<dbReference type="InterPro" id="IPR004046">
    <property type="entry name" value="GST_C"/>
</dbReference>
<protein>
    <submittedName>
        <fullName evidence="2">Glutathione S-transferase</fullName>
    </submittedName>
</protein>
<dbReference type="PANTHER" id="PTHR44051">
    <property type="entry name" value="GLUTATHIONE S-TRANSFERASE-RELATED"/>
    <property type="match status" value="1"/>
</dbReference>
<dbReference type="eggNOG" id="COG0625">
    <property type="taxonomic scope" value="Bacteria"/>
</dbReference>
<dbReference type="GO" id="GO:0016740">
    <property type="term" value="F:transferase activity"/>
    <property type="evidence" value="ECO:0007669"/>
    <property type="project" value="UniProtKB-KW"/>
</dbReference>
<keyword evidence="2" id="KW-0808">Transferase</keyword>
<dbReference type="InterPro" id="IPR036249">
    <property type="entry name" value="Thioredoxin-like_sf"/>
</dbReference>